<dbReference type="PANTHER" id="PTHR47770">
    <property type="entry name" value="PLANT UBX DOMAIN-CONTAINING PROTEIN 11"/>
    <property type="match status" value="1"/>
</dbReference>
<feature type="region of interest" description="Disordered" evidence="1">
    <location>
        <begin position="198"/>
        <end position="269"/>
    </location>
</feature>
<feature type="compositionally biased region" description="Polar residues" evidence="1">
    <location>
        <begin position="420"/>
        <end position="451"/>
    </location>
</feature>
<feature type="compositionally biased region" description="Polar residues" evidence="1">
    <location>
        <begin position="202"/>
        <end position="221"/>
    </location>
</feature>
<accession>A0ABP0UTP0</accession>
<dbReference type="Pfam" id="PF23187">
    <property type="entry name" value="UBX7_N"/>
    <property type="match status" value="1"/>
</dbReference>
<dbReference type="SUPFAM" id="SSF54236">
    <property type="entry name" value="Ubiquitin-like"/>
    <property type="match status" value="1"/>
</dbReference>
<dbReference type="EMBL" id="OZ019898">
    <property type="protein sequence ID" value="CAK9229772.1"/>
    <property type="molecule type" value="Genomic_DNA"/>
</dbReference>
<evidence type="ECO:0000313" key="4">
    <source>
        <dbReference type="Proteomes" id="UP001497512"/>
    </source>
</evidence>
<dbReference type="Pfam" id="PF00789">
    <property type="entry name" value="UBX"/>
    <property type="match status" value="1"/>
</dbReference>
<dbReference type="PANTHER" id="PTHR47770:SF1">
    <property type="entry name" value="PLANT UBX DOMAIN-CONTAINING PROTEIN 11"/>
    <property type="match status" value="1"/>
</dbReference>
<name>A0ABP0UTP0_9BRYO</name>
<protein>
    <recommendedName>
        <fullName evidence="2">UBX domain-containing protein</fullName>
    </recommendedName>
</protein>
<evidence type="ECO:0000256" key="1">
    <source>
        <dbReference type="SAM" id="MobiDB-lite"/>
    </source>
</evidence>
<sequence length="495" mass="52736">MEEGGGDGSVLQDGSSSDMGEDKSSSLFFQGSIADAIVGAKTGQKILVVFVAGKDEESVNLECTTLQQSQVVSELQQQCLVLRLAEGSTDAVHFSAIYPVRLVPTIMFLGLNGSLLHQLGMGSVDPCLSWLESLHLLIAFALCVGCLQLTALATPSNQPGQSSESIQPVSSDRQLPISQDVEQATASRNVSNQVEDKLMEDSSATDVSSTQDLASVSTACPSDSVPESVPLTSKPDNVDHAQSQAKAEVRRATKKKSSSSSEPPLEKPVRVRTGPFLLQIRLENGETVQGTFESSQYLRDVKEFVDVQRTDGRSSYNLAIPFPRKVFSDGDLERTLLELELGPRSTLIVVTSILVSEDSLHRRASVNQGSASTLPSGAPAPGGSLFGRLLSFLNPFAYFGGGPPADLQGIPSGPSWQHIPASSQPQPSFATPYNAPANQSGETTGSGSLSQRKAWGVHGNVHTLRQDDDEVSPKGNRYWNGNSTQFGGDDDSKED</sequence>
<dbReference type="Gene3D" id="3.10.20.90">
    <property type="entry name" value="Phosphatidylinositol 3-kinase Catalytic Subunit, Chain A, domain 1"/>
    <property type="match status" value="1"/>
</dbReference>
<organism evidence="3 4">
    <name type="scientific">Sphagnum troendelagicum</name>
    <dbReference type="NCBI Taxonomy" id="128251"/>
    <lineage>
        <taxon>Eukaryota</taxon>
        <taxon>Viridiplantae</taxon>
        <taxon>Streptophyta</taxon>
        <taxon>Embryophyta</taxon>
        <taxon>Bryophyta</taxon>
        <taxon>Sphagnophytina</taxon>
        <taxon>Sphagnopsida</taxon>
        <taxon>Sphagnales</taxon>
        <taxon>Sphagnaceae</taxon>
        <taxon>Sphagnum</taxon>
    </lineage>
</organism>
<dbReference type="SUPFAM" id="SSF52833">
    <property type="entry name" value="Thioredoxin-like"/>
    <property type="match status" value="1"/>
</dbReference>
<reference evidence="3" key="1">
    <citation type="submission" date="2024-02" db="EMBL/GenBank/DDBJ databases">
        <authorList>
            <consortium name="ELIXIR-Norway"/>
            <consortium name="Elixir Norway"/>
        </authorList>
    </citation>
    <scope>NUCLEOTIDE SEQUENCE</scope>
</reference>
<feature type="compositionally biased region" description="Polar residues" evidence="1">
    <location>
        <begin position="230"/>
        <end position="245"/>
    </location>
</feature>
<feature type="region of interest" description="Disordered" evidence="1">
    <location>
        <begin position="408"/>
        <end position="495"/>
    </location>
</feature>
<dbReference type="SMART" id="SM00166">
    <property type="entry name" value="UBX"/>
    <property type="match status" value="1"/>
</dbReference>
<feature type="region of interest" description="Disordered" evidence="1">
    <location>
        <begin position="1"/>
        <end position="23"/>
    </location>
</feature>
<dbReference type="CDD" id="cd01767">
    <property type="entry name" value="UBX"/>
    <property type="match status" value="1"/>
</dbReference>
<proteinExistence type="predicted"/>
<dbReference type="InterPro" id="IPR001012">
    <property type="entry name" value="UBX_dom"/>
</dbReference>
<keyword evidence="4" id="KW-1185">Reference proteome</keyword>
<dbReference type="Proteomes" id="UP001497512">
    <property type="component" value="Chromosome 6"/>
</dbReference>
<feature type="domain" description="UBX" evidence="2">
    <location>
        <begin position="278"/>
        <end position="349"/>
    </location>
</feature>
<evidence type="ECO:0000313" key="3">
    <source>
        <dbReference type="EMBL" id="CAK9229772.1"/>
    </source>
</evidence>
<dbReference type="InterPro" id="IPR036249">
    <property type="entry name" value="Thioredoxin-like_sf"/>
</dbReference>
<evidence type="ECO:0000259" key="2">
    <source>
        <dbReference type="PROSITE" id="PS50033"/>
    </source>
</evidence>
<dbReference type="PROSITE" id="PS50033">
    <property type="entry name" value="UBX"/>
    <property type="match status" value="1"/>
</dbReference>
<gene>
    <name evidence="3" type="ORF">CSSPTR1EN2_LOCUS19900</name>
</gene>
<dbReference type="InterPro" id="IPR029071">
    <property type="entry name" value="Ubiquitin-like_domsf"/>
</dbReference>